<evidence type="ECO:0000256" key="4">
    <source>
        <dbReference type="RuleBase" id="RU000383"/>
    </source>
</evidence>
<dbReference type="FunFam" id="1.10.472.10:FF:000001">
    <property type="entry name" value="G2/mitotic-specific cyclin"/>
    <property type="match status" value="1"/>
</dbReference>
<dbReference type="STRING" id="52247.A0A4T0X3L5"/>
<dbReference type="Pfam" id="PF02984">
    <property type="entry name" value="Cyclin_C"/>
    <property type="match status" value="1"/>
</dbReference>
<dbReference type="CDD" id="cd20512">
    <property type="entry name" value="CYCLIN_CLBs_yeast_rpt2"/>
    <property type="match status" value="1"/>
</dbReference>
<dbReference type="GO" id="GO:0016538">
    <property type="term" value="F:cyclin-dependent protein serine/threonine kinase regulator activity"/>
    <property type="evidence" value="ECO:0007669"/>
    <property type="project" value="UniProtKB-ARBA"/>
</dbReference>
<dbReference type="InterPro" id="IPR004367">
    <property type="entry name" value="Cyclin_C-dom"/>
</dbReference>
<evidence type="ECO:0000256" key="3">
    <source>
        <dbReference type="ARBA" id="ARBA00023306"/>
    </source>
</evidence>
<comment type="similarity">
    <text evidence="4">Belongs to the cyclin family.</text>
</comment>
<feature type="compositionally biased region" description="Basic and acidic residues" evidence="5">
    <location>
        <begin position="188"/>
        <end position="199"/>
    </location>
</feature>
<dbReference type="EMBL" id="SELW01000247">
    <property type="protein sequence ID" value="TID29805.1"/>
    <property type="molecule type" value="Genomic_DNA"/>
</dbReference>
<dbReference type="PANTHER" id="PTHR10177">
    <property type="entry name" value="CYCLINS"/>
    <property type="match status" value="1"/>
</dbReference>
<protein>
    <submittedName>
        <fullName evidence="8">Uncharacterized protein</fullName>
    </submittedName>
</protein>
<dbReference type="SMART" id="SM01332">
    <property type="entry name" value="Cyclin_C"/>
    <property type="match status" value="1"/>
</dbReference>
<evidence type="ECO:0000256" key="5">
    <source>
        <dbReference type="SAM" id="MobiDB-lite"/>
    </source>
</evidence>
<evidence type="ECO:0000313" key="8">
    <source>
        <dbReference type="EMBL" id="TID29805.1"/>
    </source>
</evidence>
<dbReference type="InterPro" id="IPR039361">
    <property type="entry name" value="Cyclin"/>
</dbReference>
<dbReference type="PROSITE" id="PS00292">
    <property type="entry name" value="CYCLINS"/>
    <property type="match status" value="1"/>
</dbReference>
<dbReference type="InterPro" id="IPR006671">
    <property type="entry name" value="Cyclin_N"/>
</dbReference>
<dbReference type="InterPro" id="IPR036915">
    <property type="entry name" value="Cyclin-like_sf"/>
</dbReference>
<feature type="domain" description="Cyclin-like" evidence="6">
    <location>
        <begin position="334"/>
        <end position="418"/>
    </location>
</feature>
<evidence type="ECO:0000256" key="1">
    <source>
        <dbReference type="ARBA" id="ARBA00022618"/>
    </source>
</evidence>
<keyword evidence="2 4" id="KW-0195">Cyclin</keyword>
<gene>
    <name evidence="8" type="ORF">CANINC_001620</name>
</gene>
<evidence type="ECO:0000259" key="6">
    <source>
        <dbReference type="SMART" id="SM00385"/>
    </source>
</evidence>
<sequence>MSLQDENIPPLVHSVTAAAAAAAAAKIDGSSTAITTQNQTDSATSLLHGVHRTSNRLPFANHAHSISNQEHFSALNPSHNNNNSNNNNGYVSGFHNQSDSNNNDMTESRHLRAVSGVSMFSPFQTRRRMEVHDENNETVNESTTNYLDDHENEIENNETLTDINNPNMNSDHARRMSLKRRPPTDLQDENKRVRLEDSVIHNNENQNSTNNNDNNNNNNNTNSHKTSNFNSTSEIAIISDTSSYDEEIVDDNAENIQPLQRRVLSAHEERIASLPALQYDNLDLEDADDPLMVSEYVEDIFKYFYETEVKMLPDPNYLQIRTELRPRMRSILVDWMVEVHLKFKLLPETLYLAINIMDRFLSKEVVQVDRLQLLATGSLFIAAKYEEVYSPSIKNYAYVTDGAFTEEEILGAEKFILEILNFNMAYPNPLNFLRRISKADDYNVHTRTIAKYLLEITVVDHRFIGYLPSLCAAAAMFIARKMIGKNDWNANLIHYSGDYTKKHLEPVCEMIMDYLKSPVVHEEFFRKYASRRFLKVSILARTWARESVRSMSSIMD</sequence>
<dbReference type="AlphaFoldDB" id="A0A4T0X3L5"/>
<feature type="compositionally biased region" description="Polar residues" evidence="5">
    <location>
        <begin position="157"/>
        <end position="170"/>
    </location>
</feature>
<feature type="region of interest" description="Disordered" evidence="5">
    <location>
        <begin position="72"/>
        <end position="105"/>
    </location>
</feature>
<evidence type="ECO:0000259" key="7">
    <source>
        <dbReference type="SMART" id="SM01332"/>
    </source>
</evidence>
<dbReference type="GO" id="GO:0007346">
    <property type="term" value="P:regulation of mitotic cell cycle"/>
    <property type="evidence" value="ECO:0007669"/>
    <property type="project" value="UniProtKB-ARBA"/>
</dbReference>
<evidence type="ECO:0000313" key="9">
    <source>
        <dbReference type="Proteomes" id="UP000307173"/>
    </source>
</evidence>
<feature type="compositionally biased region" description="Low complexity" evidence="5">
    <location>
        <begin position="202"/>
        <end position="228"/>
    </location>
</feature>
<feature type="compositionally biased region" description="Low complexity" evidence="5">
    <location>
        <begin position="76"/>
        <end position="88"/>
    </location>
</feature>
<feature type="compositionally biased region" description="Polar residues" evidence="5">
    <location>
        <begin position="94"/>
        <end position="105"/>
    </location>
</feature>
<keyword evidence="3" id="KW-0131">Cell cycle</keyword>
<keyword evidence="9" id="KW-1185">Reference proteome</keyword>
<dbReference type="OrthoDB" id="5590282at2759"/>
<feature type="domain" description="Cyclin C-terminal" evidence="7">
    <location>
        <begin position="427"/>
        <end position="542"/>
    </location>
</feature>
<reference evidence="8 9" key="1">
    <citation type="journal article" date="2019" name="Front. Genet.">
        <title>Whole-Genome Sequencing of the Opportunistic Yeast Pathogen Candida inconspicua Uncovers Its Hybrid Origin.</title>
        <authorList>
            <person name="Mixao V."/>
            <person name="Hansen A.P."/>
            <person name="Saus E."/>
            <person name="Boekhout T."/>
            <person name="Lass-Florl C."/>
            <person name="Gabaldon T."/>
        </authorList>
    </citation>
    <scope>NUCLEOTIDE SEQUENCE [LARGE SCALE GENOMIC DNA]</scope>
    <source>
        <strain evidence="8 9">CBS 180</strain>
    </source>
</reference>
<dbReference type="InterPro" id="IPR013763">
    <property type="entry name" value="Cyclin-like_dom"/>
</dbReference>
<feature type="region of interest" description="Disordered" evidence="5">
    <location>
        <begin position="157"/>
        <end position="228"/>
    </location>
</feature>
<dbReference type="InterPro" id="IPR048258">
    <property type="entry name" value="Cyclins_cyclin-box"/>
</dbReference>
<keyword evidence="1" id="KW-0132">Cell division</keyword>
<name>A0A4T0X3L5_9ASCO</name>
<evidence type="ECO:0000256" key="2">
    <source>
        <dbReference type="ARBA" id="ARBA00023127"/>
    </source>
</evidence>
<dbReference type="SMART" id="SM00385">
    <property type="entry name" value="CYCLIN"/>
    <property type="match status" value="2"/>
</dbReference>
<organism evidence="8 9">
    <name type="scientific">Pichia inconspicua</name>
    <dbReference type="NCBI Taxonomy" id="52247"/>
    <lineage>
        <taxon>Eukaryota</taxon>
        <taxon>Fungi</taxon>
        <taxon>Dikarya</taxon>
        <taxon>Ascomycota</taxon>
        <taxon>Saccharomycotina</taxon>
        <taxon>Pichiomycetes</taxon>
        <taxon>Pichiales</taxon>
        <taxon>Pichiaceae</taxon>
        <taxon>Pichia</taxon>
    </lineage>
</organism>
<accession>A0A4T0X3L5</accession>
<feature type="domain" description="Cyclin-like" evidence="6">
    <location>
        <begin position="431"/>
        <end position="513"/>
    </location>
</feature>
<dbReference type="Pfam" id="PF00134">
    <property type="entry name" value="Cyclin_N"/>
    <property type="match status" value="1"/>
</dbReference>
<proteinExistence type="inferred from homology"/>
<dbReference type="Proteomes" id="UP000307173">
    <property type="component" value="Unassembled WGS sequence"/>
</dbReference>
<dbReference type="GO" id="GO:0051301">
    <property type="term" value="P:cell division"/>
    <property type="evidence" value="ECO:0007669"/>
    <property type="project" value="UniProtKB-KW"/>
</dbReference>
<comment type="caution">
    <text evidence="8">The sequence shown here is derived from an EMBL/GenBank/DDBJ whole genome shotgun (WGS) entry which is preliminary data.</text>
</comment>
<dbReference type="Gene3D" id="1.10.472.10">
    <property type="entry name" value="Cyclin-like"/>
    <property type="match status" value="2"/>
</dbReference>
<dbReference type="SUPFAM" id="SSF47954">
    <property type="entry name" value="Cyclin-like"/>
    <property type="match status" value="2"/>
</dbReference>